<evidence type="ECO:0000313" key="4">
    <source>
        <dbReference type="EMBL" id="HJC23497.1"/>
    </source>
</evidence>
<protein>
    <recommendedName>
        <fullName evidence="3">Triosephosphate isomerase</fullName>
        <ecNumber evidence="3">5.3.1.1</ecNumber>
    </recommendedName>
</protein>
<dbReference type="Gene3D" id="3.20.20.70">
    <property type="entry name" value="Aldolase class I"/>
    <property type="match status" value="1"/>
</dbReference>
<keyword evidence="3" id="KW-0963">Cytoplasm</keyword>
<dbReference type="GO" id="GO:0005829">
    <property type="term" value="C:cytosol"/>
    <property type="evidence" value="ECO:0007669"/>
    <property type="project" value="TreeGrafter"/>
</dbReference>
<dbReference type="SUPFAM" id="SSF51351">
    <property type="entry name" value="Triosephosphate isomerase (TIM)"/>
    <property type="match status" value="1"/>
</dbReference>
<dbReference type="PANTHER" id="PTHR21139">
    <property type="entry name" value="TRIOSEPHOSPHATE ISOMERASE"/>
    <property type="match status" value="1"/>
</dbReference>
<comment type="caution">
    <text evidence="4">The sequence shown here is derived from an EMBL/GenBank/DDBJ whole genome shotgun (WGS) entry which is preliminary data.</text>
</comment>
<dbReference type="Proteomes" id="UP000823891">
    <property type="component" value="Unassembled WGS sequence"/>
</dbReference>
<comment type="pathway">
    <text evidence="3">Carbohydrate degradation; glycolysis; D-glyceraldehyde 3-phosphate from glycerone phosphate: step 1/1.</text>
</comment>
<keyword evidence="2 3" id="KW-0413">Isomerase</keyword>
<evidence type="ECO:0000313" key="5">
    <source>
        <dbReference type="Proteomes" id="UP000823891"/>
    </source>
</evidence>
<dbReference type="CDD" id="cd00311">
    <property type="entry name" value="TIM"/>
    <property type="match status" value="1"/>
</dbReference>
<reference evidence="4" key="1">
    <citation type="journal article" date="2021" name="PeerJ">
        <title>Extensive microbial diversity within the chicken gut microbiome revealed by metagenomics and culture.</title>
        <authorList>
            <person name="Gilroy R."/>
            <person name="Ravi A."/>
            <person name="Getino M."/>
            <person name="Pursley I."/>
            <person name="Horton D.L."/>
            <person name="Alikhan N.F."/>
            <person name="Baker D."/>
            <person name="Gharbi K."/>
            <person name="Hall N."/>
            <person name="Watson M."/>
            <person name="Adriaenssens E.M."/>
            <person name="Foster-Nyarko E."/>
            <person name="Jarju S."/>
            <person name="Secka A."/>
            <person name="Antonio M."/>
            <person name="Oren A."/>
            <person name="Chaudhuri R.R."/>
            <person name="La Ragione R."/>
            <person name="Hildebrand F."/>
            <person name="Pallen M.J."/>
        </authorList>
    </citation>
    <scope>NUCLEOTIDE SEQUENCE</scope>
    <source>
        <strain evidence="4">USAMLcec2-132</strain>
    </source>
</reference>
<evidence type="ECO:0000256" key="2">
    <source>
        <dbReference type="ARBA" id="ARBA00023235"/>
    </source>
</evidence>
<dbReference type="InterPro" id="IPR013785">
    <property type="entry name" value="Aldolase_TIM"/>
</dbReference>
<comment type="similarity">
    <text evidence="1 3">Belongs to the triosephosphate isomerase family.</text>
</comment>
<dbReference type="Pfam" id="PF00121">
    <property type="entry name" value="TIM"/>
    <property type="match status" value="1"/>
</dbReference>
<comment type="catalytic activity">
    <reaction evidence="3">
        <text>D-glyceraldehyde 3-phosphate = dihydroxyacetone phosphate</text>
        <dbReference type="Rhea" id="RHEA:18585"/>
        <dbReference type="ChEBI" id="CHEBI:57642"/>
        <dbReference type="ChEBI" id="CHEBI:59776"/>
        <dbReference type="EC" id="5.3.1.1"/>
    </reaction>
</comment>
<dbReference type="PROSITE" id="PS51440">
    <property type="entry name" value="TIM_2"/>
    <property type="match status" value="1"/>
</dbReference>
<dbReference type="GO" id="GO:0006096">
    <property type="term" value="P:glycolytic process"/>
    <property type="evidence" value="ECO:0007669"/>
    <property type="project" value="UniProtKB-KW"/>
</dbReference>
<dbReference type="GO" id="GO:0006094">
    <property type="term" value="P:gluconeogenesis"/>
    <property type="evidence" value="ECO:0007669"/>
    <property type="project" value="UniProtKB-KW"/>
</dbReference>
<dbReference type="EMBL" id="DWWS01000025">
    <property type="protein sequence ID" value="HJC23497.1"/>
    <property type="molecule type" value="Genomic_DNA"/>
</dbReference>
<evidence type="ECO:0000256" key="3">
    <source>
        <dbReference type="RuleBase" id="RU363013"/>
    </source>
</evidence>
<comment type="subunit">
    <text evidence="3">Homodimer.</text>
</comment>
<name>A0A9D2NDH8_9FIRM</name>
<proteinExistence type="inferred from homology"/>
<keyword evidence="3" id="KW-0312">Gluconeogenesis</keyword>
<dbReference type="EC" id="5.3.1.1" evidence="3"/>
<gene>
    <name evidence="4" type="ORF">H9761_07320</name>
</gene>
<sequence length="280" mass="30655">MKHIYLNPKRFDIPPEFGGVNRIADPADWGQAIVEQTQEGLKEYSGEAEFVMFFPEAHLLSAARAKNNACPLRLGCQSVYREDTAVGGSFGAFTSCRPAAAAKALGCEQVLVGHCEERRDKAGILKEAGVHSPAAVGRILNAQIRAAQARGLSVLYCVGETQEEKDCWQKTLAQQLEIGLAGTDKEKTVIAYEPVWSIGPGKKPADRSYIEKTAEFIKKETGGLDVVYGGGLKKENAAMLAEIDVIDGGLIALTRFEGEIGFYPEEYLEIVRLYLRKQEK</sequence>
<evidence type="ECO:0000256" key="1">
    <source>
        <dbReference type="ARBA" id="ARBA00007422"/>
    </source>
</evidence>
<dbReference type="GO" id="GO:0019563">
    <property type="term" value="P:glycerol catabolic process"/>
    <property type="evidence" value="ECO:0007669"/>
    <property type="project" value="TreeGrafter"/>
</dbReference>
<comment type="subcellular location">
    <subcellularLocation>
        <location evidence="3">Cytoplasm</location>
    </subcellularLocation>
</comment>
<accession>A0A9D2NDH8</accession>
<dbReference type="AlphaFoldDB" id="A0A9D2NDH8"/>
<keyword evidence="3" id="KW-0324">Glycolysis</keyword>
<organism evidence="4 5">
    <name type="scientific">Candidatus Eisenbergiella merdavium</name>
    <dbReference type="NCBI Taxonomy" id="2838551"/>
    <lineage>
        <taxon>Bacteria</taxon>
        <taxon>Bacillati</taxon>
        <taxon>Bacillota</taxon>
        <taxon>Clostridia</taxon>
        <taxon>Lachnospirales</taxon>
        <taxon>Lachnospiraceae</taxon>
        <taxon>Eisenbergiella</taxon>
    </lineage>
</organism>
<dbReference type="GO" id="GO:0046166">
    <property type="term" value="P:glyceraldehyde-3-phosphate biosynthetic process"/>
    <property type="evidence" value="ECO:0007669"/>
    <property type="project" value="TreeGrafter"/>
</dbReference>
<dbReference type="PANTHER" id="PTHR21139:SF42">
    <property type="entry name" value="TRIOSEPHOSPHATE ISOMERASE"/>
    <property type="match status" value="1"/>
</dbReference>
<comment type="pathway">
    <text evidence="3">Carbohydrate biosynthesis; gluconeogenesis.</text>
</comment>
<dbReference type="InterPro" id="IPR035990">
    <property type="entry name" value="TIM_sf"/>
</dbReference>
<dbReference type="GO" id="GO:0004807">
    <property type="term" value="F:triose-phosphate isomerase activity"/>
    <property type="evidence" value="ECO:0007669"/>
    <property type="project" value="UniProtKB-EC"/>
</dbReference>
<reference evidence="4" key="2">
    <citation type="submission" date="2021-04" db="EMBL/GenBank/DDBJ databases">
        <authorList>
            <person name="Gilroy R."/>
        </authorList>
    </citation>
    <scope>NUCLEOTIDE SEQUENCE</scope>
    <source>
        <strain evidence="4">USAMLcec2-132</strain>
    </source>
</reference>
<dbReference type="InterPro" id="IPR000652">
    <property type="entry name" value="Triosephosphate_isomerase"/>
</dbReference>